<feature type="region of interest" description="Disordered" evidence="2">
    <location>
        <begin position="244"/>
        <end position="263"/>
    </location>
</feature>
<gene>
    <name evidence="3" type="primary">Dmoj\GI11320</name>
    <name evidence="3" type="ORF">Dmoj_GI11320</name>
</gene>
<dbReference type="InParanoid" id="A0A0Q9XEU1"/>
<dbReference type="Proteomes" id="UP000009192">
    <property type="component" value="Unassembled WGS sequence"/>
</dbReference>
<organism evidence="3 4">
    <name type="scientific">Drosophila mojavensis</name>
    <name type="common">Fruit fly</name>
    <dbReference type="NCBI Taxonomy" id="7230"/>
    <lineage>
        <taxon>Eukaryota</taxon>
        <taxon>Metazoa</taxon>
        <taxon>Ecdysozoa</taxon>
        <taxon>Arthropoda</taxon>
        <taxon>Hexapoda</taxon>
        <taxon>Insecta</taxon>
        <taxon>Pterygota</taxon>
        <taxon>Neoptera</taxon>
        <taxon>Endopterygota</taxon>
        <taxon>Diptera</taxon>
        <taxon>Brachycera</taxon>
        <taxon>Muscomorpha</taxon>
        <taxon>Ephydroidea</taxon>
        <taxon>Drosophilidae</taxon>
        <taxon>Drosophila</taxon>
    </lineage>
</organism>
<evidence type="ECO:0000313" key="3">
    <source>
        <dbReference type="EMBL" id="KRG06821.1"/>
    </source>
</evidence>
<proteinExistence type="predicted"/>
<sequence length="317" mass="36290">MDDSALTNLAIAELMWGLPRQDSNVCHVPQERKINPLGKPNKMFLGRTINSAIRHNRRTTERTRANCQQKLQELDSRHKRRKENVFYNRCIREELNGTRERKSRSSNNLKQRRSSRSSSREYRCRSRGHKKKHRKTKKKSKRRHHRKSPSSELAVPSPEKLSNPASDDIAFNNLALAVSMAYSRPLYQTPANRPLPFVLSSTDIVKELMSDDETLKQDIQLDELSIASSCDEIPAILTIDVSSQDEQSDGCERYDGESESDNSSCMNLTIVDSESDIEIIESKVEQTKEEPSSLELTHSLELRYTTDIALTVDLTED</sequence>
<keyword evidence="4" id="KW-1185">Reference proteome</keyword>
<evidence type="ECO:0000256" key="2">
    <source>
        <dbReference type="SAM" id="MobiDB-lite"/>
    </source>
</evidence>
<name>A0A0Q9XEU1_DROMO</name>
<dbReference type="AlphaFoldDB" id="A0A0Q9XEU1"/>
<protein>
    <submittedName>
        <fullName evidence="3">Uncharacterized protein, isoform B</fullName>
    </submittedName>
</protein>
<reference evidence="3 4" key="1">
    <citation type="journal article" date="2007" name="Nature">
        <title>Evolution of genes and genomes on the Drosophila phylogeny.</title>
        <authorList>
            <consortium name="Drosophila 12 Genomes Consortium"/>
            <person name="Clark A.G."/>
            <person name="Eisen M.B."/>
            <person name="Smith D.R."/>
            <person name="Bergman C.M."/>
            <person name="Oliver B."/>
            <person name="Markow T.A."/>
            <person name="Kaufman T.C."/>
            <person name="Kellis M."/>
            <person name="Gelbart W."/>
            <person name="Iyer V.N."/>
            <person name="Pollard D.A."/>
            <person name="Sackton T.B."/>
            <person name="Larracuente A.M."/>
            <person name="Singh N.D."/>
            <person name="Abad J.P."/>
            <person name="Abt D.N."/>
            <person name="Adryan B."/>
            <person name="Aguade M."/>
            <person name="Akashi H."/>
            <person name="Anderson W.W."/>
            <person name="Aquadro C.F."/>
            <person name="Ardell D.H."/>
            <person name="Arguello R."/>
            <person name="Artieri C.G."/>
            <person name="Barbash D.A."/>
            <person name="Barker D."/>
            <person name="Barsanti P."/>
            <person name="Batterham P."/>
            <person name="Batzoglou S."/>
            <person name="Begun D."/>
            <person name="Bhutkar A."/>
            <person name="Blanco E."/>
            <person name="Bosak S.A."/>
            <person name="Bradley R.K."/>
            <person name="Brand A.D."/>
            <person name="Brent M.R."/>
            <person name="Brooks A.N."/>
            <person name="Brown R.H."/>
            <person name="Butlin R.K."/>
            <person name="Caggese C."/>
            <person name="Calvi B.R."/>
            <person name="Bernardo de Carvalho A."/>
            <person name="Caspi A."/>
            <person name="Castrezana S."/>
            <person name="Celniker S.E."/>
            <person name="Chang J.L."/>
            <person name="Chapple C."/>
            <person name="Chatterji S."/>
            <person name="Chinwalla A."/>
            <person name="Civetta A."/>
            <person name="Clifton S.W."/>
            <person name="Comeron J.M."/>
            <person name="Costello J.C."/>
            <person name="Coyne J.A."/>
            <person name="Daub J."/>
            <person name="David R.G."/>
            <person name="Delcher A.L."/>
            <person name="Delehaunty K."/>
            <person name="Do C.B."/>
            <person name="Ebling H."/>
            <person name="Edwards K."/>
            <person name="Eickbush T."/>
            <person name="Evans J.D."/>
            <person name="Filipski A."/>
            <person name="Findeiss S."/>
            <person name="Freyhult E."/>
            <person name="Fulton L."/>
            <person name="Fulton R."/>
            <person name="Garcia A.C."/>
            <person name="Gardiner A."/>
            <person name="Garfield D.A."/>
            <person name="Garvin B.E."/>
            <person name="Gibson G."/>
            <person name="Gilbert D."/>
            <person name="Gnerre S."/>
            <person name="Godfrey J."/>
            <person name="Good R."/>
            <person name="Gotea V."/>
            <person name="Gravely B."/>
            <person name="Greenberg A.J."/>
            <person name="Griffiths-Jones S."/>
            <person name="Gross S."/>
            <person name="Guigo R."/>
            <person name="Gustafson E.A."/>
            <person name="Haerty W."/>
            <person name="Hahn M.W."/>
            <person name="Halligan D.L."/>
            <person name="Halpern A.L."/>
            <person name="Halter G.M."/>
            <person name="Han M.V."/>
            <person name="Heger A."/>
            <person name="Hillier L."/>
            <person name="Hinrichs A.S."/>
            <person name="Holmes I."/>
            <person name="Hoskins R.A."/>
            <person name="Hubisz M.J."/>
            <person name="Hultmark D."/>
            <person name="Huntley M.A."/>
            <person name="Jaffe D.B."/>
            <person name="Jagadeeshan S."/>
            <person name="Jeck W.R."/>
            <person name="Johnson J."/>
            <person name="Jones C.D."/>
            <person name="Jordan W.C."/>
            <person name="Karpen G.H."/>
            <person name="Kataoka E."/>
            <person name="Keightley P.D."/>
            <person name="Kheradpour P."/>
            <person name="Kirkness E.F."/>
            <person name="Koerich L.B."/>
            <person name="Kristiansen K."/>
            <person name="Kudrna D."/>
            <person name="Kulathinal R.J."/>
            <person name="Kumar S."/>
            <person name="Kwok R."/>
            <person name="Lander E."/>
            <person name="Langley C.H."/>
            <person name="Lapoint R."/>
            <person name="Lazzaro B.P."/>
            <person name="Lee S.J."/>
            <person name="Levesque L."/>
            <person name="Li R."/>
            <person name="Lin C.F."/>
            <person name="Lin M.F."/>
            <person name="Lindblad-Toh K."/>
            <person name="Llopart A."/>
            <person name="Long M."/>
            <person name="Low L."/>
            <person name="Lozovsky E."/>
            <person name="Lu J."/>
            <person name="Luo M."/>
            <person name="Machado C.A."/>
            <person name="Makalowski W."/>
            <person name="Marzo M."/>
            <person name="Matsuda M."/>
            <person name="Matzkin L."/>
            <person name="McAllister B."/>
            <person name="McBride C.S."/>
            <person name="McKernan B."/>
            <person name="McKernan K."/>
            <person name="Mendez-Lago M."/>
            <person name="Minx P."/>
            <person name="Mollenhauer M.U."/>
            <person name="Montooth K."/>
            <person name="Mount S.M."/>
            <person name="Mu X."/>
            <person name="Myers E."/>
            <person name="Negre B."/>
            <person name="Newfeld S."/>
            <person name="Nielsen R."/>
            <person name="Noor M.A."/>
            <person name="O'Grady P."/>
            <person name="Pachter L."/>
            <person name="Papaceit M."/>
            <person name="Parisi M.J."/>
            <person name="Parisi M."/>
            <person name="Parts L."/>
            <person name="Pedersen J.S."/>
            <person name="Pesole G."/>
            <person name="Phillippy A.M."/>
            <person name="Ponting C.P."/>
            <person name="Pop M."/>
            <person name="Porcelli D."/>
            <person name="Powell J.R."/>
            <person name="Prohaska S."/>
            <person name="Pruitt K."/>
            <person name="Puig M."/>
            <person name="Quesneville H."/>
            <person name="Ram K.R."/>
            <person name="Rand D."/>
            <person name="Rasmussen M.D."/>
            <person name="Reed L.K."/>
            <person name="Reenan R."/>
            <person name="Reily A."/>
            <person name="Remington K.A."/>
            <person name="Rieger T.T."/>
            <person name="Ritchie M.G."/>
            <person name="Robin C."/>
            <person name="Rogers Y.H."/>
            <person name="Rohde C."/>
            <person name="Rozas J."/>
            <person name="Rubenfield M.J."/>
            <person name="Ruiz A."/>
            <person name="Russo S."/>
            <person name="Salzberg S.L."/>
            <person name="Sanchez-Gracia A."/>
            <person name="Saranga D.J."/>
            <person name="Sato H."/>
            <person name="Schaeffer S.W."/>
            <person name="Schatz M.C."/>
            <person name="Schlenke T."/>
            <person name="Schwartz R."/>
            <person name="Segarra C."/>
            <person name="Singh R.S."/>
            <person name="Sirot L."/>
            <person name="Sirota M."/>
            <person name="Sisneros N.B."/>
            <person name="Smith C.D."/>
            <person name="Smith T.F."/>
            <person name="Spieth J."/>
            <person name="Stage D.E."/>
            <person name="Stark A."/>
            <person name="Stephan W."/>
            <person name="Strausberg R.L."/>
            <person name="Strempel S."/>
            <person name="Sturgill D."/>
            <person name="Sutton G."/>
            <person name="Sutton G.G."/>
            <person name="Tao W."/>
            <person name="Teichmann S."/>
            <person name="Tobari Y.N."/>
            <person name="Tomimura Y."/>
            <person name="Tsolas J.M."/>
            <person name="Valente V.L."/>
            <person name="Venter E."/>
            <person name="Venter J.C."/>
            <person name="Vicario S."/>
            <person name="Vieira F.G."/>
            <person name="Vilella A.J."/>
            <person name="Villasante A."/>
            <person name="Walenz B."/>
            <person name="Wang J."/>
            <person name="Wasserman M."/>
            <person name="Watts T."/>
            <person name="Wilson D."/>
            <person name="Wilson R.K."/>
            <person name="Wing R.A."/>
            <person name="Wolfner M.F."/>
            <person name="Wong A."/>
            <person name="Wong G.K."/>
            <person name="Wu C.I."/>
            <person name="Wu G."/>
            <person name="Yamamoto D."/>
            <person name="Yang H.P."/>
            <person name="Yang S.P."/>
            <person name="Yorke J.A."/>
            <person name="Yoshida K."/>
            <person name="Zdobnov E."/>
            <person name="Zhang P."/>
            <person name="Zhang Y."/>
            <person name="Zimin A.V."/>
            <person name="Baldwin J."/>
            <person name="Abdouelleil A."/>
            <person name="Abdulkadir J."/>
            <person name="Abebe A."/>
            <person name="Abera B."/>
            <person name="Abreu J."/>
            <person name="Acer S.C."/>
            <person name="Aftuck L."/>
            <person name="Alexander A."/>
            <person name="An P."/>
            <person name="Anderson E."/>
            <person name="Anderson S."/>
            <person name="Arachi H."/>
            <person name="Azer M."/>
            <person name="Bachantsang P."/>
            <person name="Barry A."/>
            <person name="Bayul T."/>
            <person name="Berlin A."/>
            <person name="Bessette D."/>
            <person name="Bloom T."/>
            <person name="Blye J."/>
            <person name="Boguslavskiy L."/>
            <person name="Bonnet C."/>
            <person name="Boukhgalter B."/>
            <person name="Bourzgui I."/>
            <person name="Brown A."/>
            <person name="Cahill P."/>
            <person name="Channer S."/>
            <person name="Cheshatsang Y."/>
            <person name="Chuda L."/>
            <person name="Citroen M."/>
            <person name="Collymore A."/>
            <person name="Cooke P."/>
            <person name="Costello M."/>
            <person name="D'Aco K."/>
            <person name="Daza R."/>
            <person name="De Haan G."/>
            <person name="DeGray S."/>
            <person name="DeMaso C."/>
            <person name="Dhargay N."/>
            <person name="Dooley K."/>
            <person name="Dooley E."/>
            <person name="Doricent M."/>
            <person name="Dorje P."/>
            <person name="Dorjee K."/>
            <person name="Dupes A."/>
            <person name="Elong R."/>
            <person name="Falk J."/>
            <person name="Farina A."/>
            <person name="Faro S."/>
            <person name="Ferguson D."/>
            <person name="Fisher S."/>
            <person name="Foley C.D."/>
            <person name="Franke A."/>
            <person name="Friedrich D."/>
            <person name="Gadbois L."/>
            <person name="Gearin G."/>
            <person name="Gearin C.R."/>
            <person name="Giannoukos G."/>
            <person name="Goode T."/>
            <person name="Graham J."/>
            <person name="Grandbois E."/>
            <person name="Grewal S."/>
            <person name="Gyaltsen K."/>
            <person name="Hafez N."/>
            <person name="Hagos B."/>
            <person name="Hall J."/>
            <person name="Henson C."/>
            <person name="Hollinger A."/>
            <person name="Honan T."/>
            <person name="Huard M.D."/>
            <person name="Hughes L."/>
            <person name="Hurhula B."/>
            <person name="Husby M.E."/>
            <person name="Kamat A."/>
            <person name="Kanga B."/>
            <person name="Kashin S."/>
            <person name="Khazanovich D."/>
            <person name="Kisner P."/>
            <person name="Lance K."/>
            <person name="Lara M."/>
            <person name="Lee W."/>
            <person name="Lennon N."/>
            <person name="Letendre F."/>
            <person name="LeVine R."/>
            <person name="Lipovsky A."/>
            <person name="Liu X."/>
            <person name="Liu J."/>
            <person name="Liu S."/>
            <person name="Lokyitsang T."/>
            <person name="Lokyitsang Y."/>
            <person name="Lubonja R."/>
            <person name="Lui A."/>
            <person name="MacDonald P."/>
            <person name="Magnisalis V."/>
            <person name="Maru K."/>
            <person name="Matthews C."/>
            <person name="McCusker W."/>
            <person name="McDonough S."/>
            <person name="Mehta T."/>
            <person name="Meldrim J."/>
            <person name="Meneus L."/>
            <person name="Mihai O."/>
            <person name="Mihalev A."/>
            <person name="Mihova T."/>
            <person name="Mittelman R."/>
            <person name="Mlenga V."/>
            <person name="Montmayeur A."/>
            <person name="Mulrain L."/>
            <person name="Navidi A."/>
            <person name="Naylor J."/>
            <person name="Negash T."/>
            <person name="Nguyen T."/>
            <person name="Nguyen N."/>
            <person name="Nicol R."/>
            <person name="Norbu C."/>
            <person name="Norbu N."/>
            <person name="Novod N."/>
            <person name="O'Neill B."/>
            <person name="Osman S."/>
            <person name="Markiewicz E."/>
            <person name="Oyono O.L."/>
            <person name="Patti C."/>
            <person name="Phunkhang P."/>
            <person name="Pierre F."/>
            <person name="Priest M."/>
            <person name="Raghuraman S."/>
            <person name="Rege F."/>
            <person name="Reyes R."/>
            <person name="Rise C."/>
            <person name="Rogov P."/>
            <person name="Ross K."/>
            <person name="Ryan E."/>
            <person name="Settipalli S."/>
            <person name="Shea T."/>
            <person name="Sherpa N."/>
            <person name="Shi L."/>
            <person name="Shih D."/>
            <person name="Sparrow T."/>
            <person name="Spaulding J."/>
            <person name="Stalker J."/>
            <person name="Stange-Thomann N."/>
            <person name="Stavropoulos S."/>
            <person name="Stone C."/>
            <person name="Strader C."/>
            <person name="Tesfaye S."/>
            <person name="Thomson T."/>
            <person name="Thoulutsang Y."/>
            <person name="Thoulutsang D."/>
            <person name="Topham K."/>
            <person name="Topping I."/>
            <person name="Tsamla T."/>
            <person name="Vassiliev H."/>
            <person name="Vo A."/>
            <person name="Wangchuk T."/>
            <person name="Wangdi T."/>
            <person name="Weiand M."/>
            <person name="Wilkinson J."/>
            <person name="Wilson A."/>
            <person name="Yadav S."/>
            <person name="Young G."/>
            <person name="Yu Q."/>
            <person name="Zembek L."/>
            <person name="Zhong D."/>
            <person name="Zimmer A."/>
            <person name="Zwirko Z."/>
            <person name="Jaffe D.B."/>
            <person name="Alvarez P."/>
            <person name="Brockman W."/>
            <person name="Butler J."/>
            <person name="Chin C."/>
            <person name="Gnerre S."/>
            <person name="Grabherr M."/>
            <person name="Kleber M."/>
            <person name="Mauceli E."/>
            <person name="MacCallum I."/>
        </authorList>
    </citation>
    <scope>NUCLEOTIDE SEQUENCE [LARGE SCALE GENOMIC DNA]</scope>
    <source>
        <strain evidence="4">Tucson 15081-1352.22</strain>
    </source>
</reference>
<evidence type="ECO:0000313" key="4">
    <source>
        <dbReference type="Proteomes" id="UP000009192"/>
    </source>
</evidence>
<feature type="coiled-coil region" evidence="1">
    <location>
        <begin position="57"/>
        <end position="84"/>
    </location>
</feature>
<keyword evidence="1" id="KW-0175">Coiled coil</keyword>
<feature type="region of interest" description="Disordered" evidence="2">
    <location>
        <begin position="98"/>
        <end position="164"/>
    </location>
</feature>
<evidence type="ECO:0000256" key="1">
    <source>
        <dbReference type="SAM" id="Coils"/>
    </source>
</evidence>
<accession>A0A0Q9XEU1</accession>
<dbReference type="FunCoup" id="A0A0Q9XEU1">
    <property type="interactions" value="16"/>
</dbReference>
<dbReference type="OrthoDB" id="6352295at2759"/>
<dbReference type="KEGG" id="dmo:Dmoj_GI11320"/>
<dbReference type="EMBL" id="CH933809">
    <property type="protein sequence ID" value="KRG06821.1"/>
    <property type="molecule type" value="Genomic_DNA"/>
</dbReference>
<feature type="compositionally biased region" description="Basic residues" evidence="2">
    <location>
        <begin position="125"/>
        <end position="148"/>
    </location>
</feature>